<dbReference type="InterPro" id="IPR052906">
    <property type="entry name" value="Type_IV_Methyl-Rstrct_Enzyme"/>
</dbReference>
<name>A0A4Q1AEF5_9BACT</name>
<feature type="domain" description="Restriction endonuclease type IV Mrr" evidence="1">
    <location>
        <begin position="164"/>
        <end position="274"/>
    </location>
</feature>
<sequence>MSNNISLEKWLKIIKNSEKDFDVIDYQFMSDEHFHEYINSIDNRSDSEIKFLLRKFLIVENMSLGSDAQLEEWIFGLDDEEIDKYIKNYVFIKNLLFSKPWISIEWIFDLLPNHPDMAINVLRAYSMAHVQFLPEGRAMGLFDAISIIEAKYMNHRLPVQNILEDISPRDFELLTAYLYKKKEYQIFITQRTRDGGYDILAKKDNFREQEKIYIECKRYIKKNIGVRLIRSLLGILSREIATKCVLVTTSYFTKDAREEAFKSKRLELIDIDSFDMEMRRNVNYNWTKNVNLYIEEIKKEINR</sequence>
<dbReference type="InterPro" id="IPR011335">
    <property type="entry name" value="Restrct_endonuc-II-like"/>
</dbReference>
<dbReference type="OrthoDB" id="7061812at2"/>
<evidence type="ECO:0000313" key="3">
    <source>
        <dbReference type="Proteomes" id="UP000289758"/>
    </source>
</evidence>
<keyword evidence="2" id="KW-0540">Nuclease</keyword>
<dbReference type="SUPFAM" id="SSF52980">
    <property type="entry name" value="Restriction endonuclease-like"/>
    <property type="match status" value="1"/>
</dbReference>
<dbReference type="PANTHER" id="PTHR30015">
    <property type="entry name" value="MRR RESTRICTION SYSTEM PROTEIN"/>
    <property type="match status" value="1"/>
</dbReference>
<dbReference type="Proteomes" id="UP000289758">
    <property type="component" value="Unassembled WGS sequence"/>
</dbReference>
<dbReference type="GO" id="GO:0015666">
    <property type="term" value="F:restriction endodeoxyribonuclease activity"/>
    <property type="evidence" value="ECO:0007669"/>
    <property type="project" value="TreeGrafter"/>
</dbReference>
<dbReference type="EMBL" id="PDKK01000019">
    <property type="protein sequence ID" value="RXK01816.1"/>
    <property type="molecule type" value="Genomic_DNA"/>
</dbReference>
<evidence type="ECO:0000313" key="2">
    <source>
        <dbReference type="EMBL" id="RXK01816.1"/>
    </source>
</evidence>
<proteinExistence type="predicted"/>
<organism evidence="2 3">
    <name type="scientific">Halarcobacter ebronensis</name>
    <dbReference type="NCBI Taxonomy" id="1462615"/>
    <lineage>
        <taxon>Bacteria</taxon>
        <taxon>Pseudomonadati</taxon>
        <taxon>Campylobacterota</taxon>
        <taxon>Epsilonproteobacteria</taxon>
        <taxon>Campylobacterales</taxon>
        <taxon>Arcobacteraceae</taxon>
        <taxon>Halarcobacter</taxon>
    </lineage>
</organism>
<dbReference type="InterPro" id="IPR011856">
    <property type="entry name" value="tRNA_endonuc-like_dom_sf"/>
</dbReference>
<keyword evidence="2" id="KW-0255">Endonuclease</keyword>
<gene>
    <name evidence="2" type="ORF">CRV07_14420</name>
</gene>
<dbReference type="Pfam" id="PF04471">
    <property type="entry name" value="Mrr_cat"/>
    <property type="match status" value="1"/>
</dbReference>
<keyword evidence="3" id="KW-1185">Reference proteome</keyword>
<dbReference type="Gene3D" id="3.40.1350.10">
    <property type="match status" value="1"/>
</dbReference>
<accession>A0A4Q1AEF5</accession>
<dbReference type="GO" id="GO:0009307">
    <property type="term" value="P:DNA restriction-modification system"/>
    <property type="evidence" value="ECO:0007669"/>
    <property type="project" value="InterPro"/>
</dbReference>
<reference evidence="2 3" key="1">
    <citation type="submission" date="2017-10" db="EMBL/GenBank/DDBJ databases">
        <title>Genomics of the genus Arcobacter.</title>
        <authorList>
            <person name="Perez-Cataluna A."/>
            <person name="Figueras M.J."/>
        </authorList>
    </citation>
    <scope>NUCLEOTIDE SEQUENCE [LARGE SCALE GENOMIC DNA]</scope>
    <source>
        <strain evidence="2 3">CECT 8441</strain>
    </source>
</reference>
<evidence type="ECO:0000259" key="1">
    <source>
        <dbReference type="Pfam" id="PF04471"/>
    </source>
</evidence>
<dbReference type="RefSeq" id="WP_129088304.1">
    <property type="nucleotide sequence ID" value="NZ_CP053836.1"/>
</dbReference>
<dbReference type="GO" id="GO:0003677">
    <property type="term" value="F:DNA binding"/>
    <property type="evidence" value="ECO:0007669"/>
    <property type="project" value="InterPro"/>
</dbReference>
<comment type="caution">
    <text evidence="2">The sequence shown here is derived from an EMBL/GenBank/DDBJ whole genome shotgun (WGS) entry which is preliminary data.</text>
</comment>
<keyword evidence="2" id="KW-0378">Hydrolase</keyword>
<dbReference type="InterPro" id="IPR007560">
    <property type="entry name" value="Restrct_endonuc_IV_Mrr"/>
</dbReference>
<dbReference type="AlphaFoldDB" id="A0A4Q1AEF5"/>
<protein>
    <submittedName>
        <fullName evidence="2">Restriction endonuclease</fullName>
    </submittedName>
</protein>
<dbReference type="PANTHER" id="PTHR30015:SF7">
    <property type="entry name" value="TYPE IV METHYL-DIRECTED RESTRICTION ENZYME ECOKMRR"/>
    <property type="match status" value="1"/>
</dbReference>